<reference evidence="4" key="1">
    <citation type="submission" date="2016-10" db="EMBL/GenBank/DDBJ databases">
        <authorList>
            <person name="Varghese N."/>
            <person name="Submissions S."/>
        </authorList>
    </citation>
    <scope>NUCLEOTIDE SEQUENCE [LARGE SCALE GENOMIC DNA]</scope>
    <source>
        <strain evidence="4">DC30,IBRC 10041,KCTC 4046</strain>
    </source>
</reference>
<gene>
    <name evidence="3" type="ORF">SAMN05216564_10562</name>
</gene>
<protein>
    <submittedName>
        <fullName evidence="3">Predicted arabinose efflux permease, MFS family</fullName>
    </submittedName>
</protein>
<dbReference type="RefSeq" id="WP_218128624.1">
    <property type="nucleotide sequence ID" value="NZ_FNPC01000005.1"/>
</dbReference>
<feature type="transmembrane region" description="Helical" evidence="1">
    <location>
        <begin position="372"/>
        <end position="396"/>
    </location>
</feature>
<feature type="transmembrane region" description="Helical" evidence="1">
    <location>
        <begin position="109"/>
        <end position="131"/>
    </location>
</feature>
<dbReference type="InterPro" id="IPR011701">
    <property type="entry name" value="MFS"/>
</dbReference>
<organism evidence="3 4">
    <name type="scientific">Halopenitus persicus</name>
    <dbReference type="NCBI Taxonomy" id="1048396"/>
    <lineage>
        <taxon>Archaea</taxon>
        <taxon>Methanobacteriati</taxon>
        <taxon>Methanobacteriota</taxon>
        <taxon>Stenosarchaea group</taxon>
        <taxon>Halobacteria</taxon>
        <taxon>Halobacteriales</taxon>
        <taxon>Haloferacaceae</taxon>
        <taxon>Halopenitus</taxon>
    </lineage>
</organism>
<evidence type="ECO:0000256" key="1">
    <source>
        <dbReference type="SAM" id="Phobius"/>
    </source>
</evidence>
<proteinExistence type="predicted"/>
<feature type="transmembrane region" description="Helical" evidence="1">
    <location>
        <begin position="285"/>
        <end position="303"/>
    </location>
</feature>
<dbReference type="Pfam" id="PF07690">
    <property type="entry name" value="MFS_1"/>
    <property type="match status" value="1"/>
</dbReference>
<evidence type="ECO:0000313" key="3">
    <source>
        <dbReference type="EMBL" id="SDY40747.1"/>
    </source>
</evidence>
<dbReference type="PROSITE" id="PS50850">
    <property type="entry name" value="MFS"/>
    <property type="match status" value="1"/>
</dbReference>
<dbReference type="EMBL" id="FNPC01000005">
    <property type="protein sequence ID" value="SDY40747.1"/>
    <property type="molecule type" value="Genomic_DNA"/>
</dbReference>
<dbReference type="AlphaFoldDB" id="A0A1H3JLI2"/>
<feature type="transmembrane region" description="Helical" evidence="1">
    <location>
        <begin position="143"/>
        <end position="161"/>
    </location>
</feature>
<accession>A0A1H3JLI2</accession>
<sequence length="397" mass="40439">MTRGSDRSAAPDGRRSWIVAVAGAIGMVFTFGTPLSYGVFRDPVSAAFGIDPVALSTVFSAMLFTFFIGAGVMGVVAARLPARGVLLGCAAVTGLLAPSLFVVDSYLGLLVVFAAMGLAGGTAFVLIASIVPRWFEKRRGAATGLIFVGNGLGLTVLPPLWEHAFSTVGVRHGFLYLLGATAVGFGVTGAVCRRPEWAETSTATLAELVDWVRELAGMRTFRLLFVGIGLSFGWYQLLAAYAIDLFAARGLAGATASAAFGLIGGVSIASRIGGGYVADRVGSRLAFLTSLACVIGGLASLLVPSIPTLAVGIGLIGLGLGGCATLYVPLLMAVYSPEKDTAIIGVFNVPPGIGALAMPPVGTALITYTDGYAAAIALTLALAVLALWVIAAGTAAE</sequence>
<evidence type="ECO:0000259" key="2">
    <source>
        <dbReference type="PROSITE" id="PS50850"/>
    </source>
</evidence>
<dbReference type="OrthoDB" id="359492at2157"/>
<feature type="transmembrane region" description="Helical" evidence="1">
    <location>
        <begin position="309"/>
        <end position="330"/>
    </location>
</feature>
<feature type="transmembrane region" description="Helical" evidence="1">
    <location>
        <begin position="342"/>
        <end position="366"/>
    </location>
</feature>
<dbReference type="PANTHER" id="PTHR11360:SF284">
    <property type="entry name" value="EG:103B4.3 PROTEIN-RELATED"/>
    <property type="match status" value="1"/>
</dbReference>
<feature type="transmembrane region" description="Helical" evidence="1">
    <location>
        <begin position="17"/>
        <end position="37"/>
    </location>
</feature>
<feature type="transmembrane region" description="Helical" evidence="1">
    <location>
        <begin position="223"/>
        <end position="243"/>
    </location>
</feature>
<feature type="transmembrane region" description="Helical" evidence="1">
    <location>
        <begin position="85"/>
        <end position="103"/>
    </location>
</feature>
<dbReference type="Proteomes" id="UP000199079">
    <property type="component" value="Unassembled WGS sequence"/>
</dbReference>
<feature type="transmembrane region" description="Helical" evidence="1">
    <location>
        <begin position="57"/>
        <end position="78"/>
    </location>
</feature>
<dbReference type="InterPro" id="IPR020846">
    <property type="entry name" value="MFS_dom"/>
</dbReference>
<dbReference type="PANTHER" id="PTHR11360">
    <property type="entry name" value="MONOCARBOXYLATE TRANSPORTER"/>
    <property type="match status" value="1"/>
</dbReference>
<dbReference type="SUPFAM" id="SSF103473">
    <property type="entry name" value="MFS general substrate transporter"/>
    <property type="match status" value="1"/>
</dbReference>
<feature type="domain" description="Major facilitator superfamily (MFS) profile" evidence="2">
    <location>
        <begin position="18"/>
        <end position="397"/>
    </location>
</feature>
<dbReference type="Gene3D" id="1.20.1250.20">
    <property type="entry name" value="MFS general substrate transporter like domains"/>
    <property type="match status" value="2"/>
</dbReference>
<name>A0A1H3JLI2_9EURY</name>
<feature type="transmembrane region" description="Helical" evidence="1">
    <location>
        <begin position="249"/>
        <end position="273"/>
    </location>
</feature>
<evidence type="ECO:0000313" key="4">
    <source>
        <dbReference type="Proteomes" id="UP000199079"/>
    </source>
</evidence>
<keyword evidence="1" id="KW-1133">Transmembrane helix</keyword>
<dbReference type="InterPro" id="IPR050327">
    <property type="entry name" value="Proton-linked_MCT"/>
</dbReference>
<keyword evidence="4" id="KW-1185">Reference proteome</keyword>
<dbReference type="InterPro" id="IPR036259">
    <property type="entry name" value="MFS_trans_sf"/>
</dbReference>
<keyword evidence="1" id="KW-0812">Transmembrane</keyword>
<dbReference type="GO" id="GO:0022857">
    <property type="term" value="F:transmembrane transporter activity"/>
    <property type="evidence" value="ECO:0007669"/>
    <property type="project" value="InterPro"/>
</dbReference>
<keyword evidence="1" id="KW-0472">Membrane</keyword>
<feature type="transmembrane region" description="Helical" evidence="1">
    <location>
        <begin position="173"/>
        <end position="192"/>
    </location>
</feature>